<accession>A0A1V1NXQ1</accession>
<dbReference type="AlphaFoldDB" id="A0A1V1NXQ1"/>
<dbReference type="Pfam" id="PF01609">
    <property type="entry name" value="DDE_Tnp_1"/>
    <property type="match status" value="1"/>
</dbReference>
<dbReference type="InterPro" id="IPR002559">
    <property type="entry name" value="Transposase_11"/>
</dbReference>
<dbReference type="InterPro" id="IPR047654">
    <property type="entry name" value="IS1634_transpos"/>
</dbReference>
<evidence type="ECO:0000313" key="3">
    <source>
        <dbReference type="Proteomes" id="UP000189670"/>
    </source>
</evidence>
<proteinExistence type="predicted"/>
<dbReference type="PANTHER" id="PTHR34614">
    <property type="match status" value="1"/>
</dbReference>
<dbReference type="GO" id="GO:0004803">
    <property type="term" value="F:transposase activity"/>
    <property type="evidence" value="ECO:0007669"/>
    <property type="project" value="InterPro"/>
</dbReference>
<protein>
    <submittedName>
        <fullName evidence="2">Transposase-like protein</fullName>
    </submittedName>
</protein>
<organism evidence="2 3">
    <name type="scientific">Candidatus Magnetoglobus multicellularis str. Araruama</name>
    <dbReference type="NCBI Taxonomy" id="890399"/>
    <lineage>
        <taxon>Bacteria</taxon>
        <taxon>Pseudomonadati</taxon>
        <taxon>Thermodesulfobacteriota</taxon>
        <taxon>Desulfobacteria</taxon>
        <taxon>Desulfobacterales</taxon>
        <taxon>Desulfobacteraceae</taxon>
        <taxon>Candidatus Magnetoglobus</taxon>
    </lineage>
</organism>
<dbReference type="EMBL" id="ATBP01001416">
    <property type="protein sequence ID" value="ETR67367.1"/>
    <property type="molecule type" value="Genomic_DNA"/>
</dbReference>
<reference evidence="3" key="1">
    <citation type="submission" date="2012-11" db="EMBL/GenBank/DDBJ databases">
        <authorList>
            <person name="Lucero-Rivera Y.E."/>
            <person name="Tovar-Ramirez D."/>
        </authorList>
    </citation>
    <scope>NUCLEOTIDE SEQUENCE [LARGE SCALE GENOMIC DNA]</scope>
    <source>
        <strain evidence="3">Araruama</strain>
    </source>
</reference>
<name>A0A1V1NXQ1_9BACT</name>
<dbReference type="GO" id="GO:0003677">
    <property type="term" value="F:DNA binding"/>
    <property type="evidence" value="ECO:0007669"/>
    <property type="project" value="InterPro"/>
</dbReference>
<dbReference type="GO" id="GO:0006313">
    <property type="term" value="P:DNA transposition"/>
    <property type="evidence" value="ECO:0007669"/>
    <property type="project" value="InterPro"/>
</dbReference>
<comment type="caution">
    <text evidence="2">The sequence shown here is derived from an EMBL/GenBank/DDBJ whole genome shotgun (WGS) entry which is preliminary data.</text>
</comment>
<dbReference type="PANTHER" id="PTHR34614:SF2">
    <property type="entry name" value="TRANSPOSASE IS4-LIKE DOMAIN-CONTAINING PROTEIN"/>
    <property type="match status" value="1"/>
</dbReference>
<evidence type="ECO:0000313" key="2">
    <source>
        <dbReference type="EMBL" id="ETR67367.1"/>
    </source>
</evidence>
<gene>
    <name evidence="2" type="ORF">OMM_11679</name>
</gene>
<evidence type="ECO:0000259" key="1">
    <source>
        <dbReference type="Pfam" id="PF01609"/>
    </source>
</evidence>
<dbReference type="NCBIfam" id="NF033559">
    <property type="entry name" value="transpos_IS1634"/>
    <property type="match status" value="1"/>
</dbReference>
<dbReference type="Proteomes" id="UP000189670">
    <property type="component" value="Unassembled WGS sequence"/>
</dbReference>
<sequence length="569" mass="65794">MAYITRKKIKGITYYYAEERERRDGKSRRKWQKYLGPLHKIIEAMEGTPAKPKYAEIFQLGEPSAYLNTAEQIKMIQILDSVLVKRNQGVSVGFYLTLAAINRGIDAVSKRSMWNWFQDTILFRAFPEVNKSSLSSQRFWDNMSSITEAQIKSAWMKLVNSVLDSEKIDLSSASYDGTNFYSFIGSFNTRCSIPKRGKNKQGRRDLRQINYALFCTRKDHFPLYFDVFEGNRHDSKEFDVVIDKFFKSFSDRTPKGDGMTIVFDKGNNSKGNLKKFIKDSGFHFVGSVKPDDHKDLALISNNDKCFIPLSHPRLEQVKAFRTRKKIYEKDLTVVVSFNNNLYTSQVKSINNEINKCLDKLSVISGKLEDRVAGIITKGKKPTKESIKRQVATALSAQHMKKLIKTSIGEHNNSIPILTYKMDTDEYTKLADTYLGKNIIITDNHHWSTEDIVITYRSQYVIEDIFKQMKDRKTGSWWPMYHWTDNMIRVHGFYCSLSLLLRALMMKKVQEAAIPMSMNKLHDKLFGIREVLNVFAKGKNELATQSVVSKMDEVQQRLFDLFAMKKYLSS</sequence>
<feature type="domain" description="Transposase IS4-like" evidence="1">
    <location>
        <begin position="199"/>
        <end position="473"/>
    </location>
</feature>